<proteinExistence type="predicted"/>
<evidence type="ECO:0000313" key="2">
    <source>
        <dbReference type="Proteomes" id="UP000013776"/>
    </source>
</evidence>
<dbReference type="VEuPathDB" id="FungiDB:TAPDE_005109"/>
<protein>
    <submittedName>
        <fullName evidence="1">Uncharacterized protein</fullName>
    </submittedName>
</protein>
<gene>
    <name evidence="1" type="ORF">TAPDE_005109</name>
</gene>
<keyword evidence="2" id="KW-1185">Reference proteome</keyword>
<dbReference type="AlphaFoldDB" id="R4XMU6"/>
<dbReference type="Proteomes" id="UP000013776">
    <property type="component" value="Unassembled WGS sequence"/>
</dbReference>
<sequence length="684" mass="78676">MHRKRPESVDLPTNATNMLAASAASLLEPADILEHGAEAQQKEAPAIANSDGGVITKLHFAQTCVWTSLLELPRKSSIPNLLFSRRRNVKKMTNWASFYLPHLAHRTMDDSLSLAIAAYVAARMQDKVTAVAFYIRVLHLLRQLLRRPDCAQLDNQDFLRIWATTVLLAKLEDELGNLLTQAQHIEGATTLALIAKSRFGGQETMAVPSKTSSFDARRMCDVKMISIAKHRHSDELDLEITSSLDCTATASSIANPPKRDIQKIAKKIPGHDPSHPQFIIHNQDRPANETGLPFYLMNLTRQLRHSSLLCETVDIDWSSSFSRPSDQVVRLEELLEKSAECYAYAIPLVDDFHAELFRLDSTAYTYLTLLEHYQPRYLAARKCLDEYDAMLQRLTGPEYEVFSDMEHDFPFGPRITFANLQFAQPYIITHVFRVLLAPFLSVEEHDKALRTSSAVLAELQAHESTWINSAWPELFLAAFWKRGAQRAYFSEDIRRRKGDWARVIKRIWHRIDSIEHHEHRPATKEEILCFALFEHRQIYLDGFKLQHAPTWHVVSVLTLSWAVAVGMPDPTRSRFASPELLAKRRKWPNIRHYQHRITLYRQNRGHVLNLDSAMDQLVLETRSEESAVGLSNLSDPHKLWTHDRLERYENWEEGDDERKSTEIGTIVSELFRLDIDKDKIFYIM</sequence>
<organism evidence="1 2">
    <name type="scientific">Taphrina deformans (strain PYCC 5710 / ATCC 11124 / CBS 356.35 / IMI 108563 / JCM 9778 / NBRC 8474)</name>
    <name type="common">Peach leaf curl fungus</name>
    <name type="synonym">Lalaria deformans</name>
    <dbReference type="NCBI Taxonomy" id="1097556"/>
    <lineage>
        <taxon>Eukaryota</taxon>
        <taxon>Fungi</taxon>
        <taxon>Dikarya</taxon>
        <taxon>Ascomycota</taxon>
        <taxon>Taphrinomycotina</taxon>
        <taxon>Taphrinomycetes</taxon>
        <taxon>Taphrinales</taxon>
        <taxon>Taphrinaceae</taxon>
        <taxon>Taphrina</taxon>
    </lineage>
</organism>
<name>R4XMU6_TAPDE</name>
<evidence type="ECO:0000313" key="1">
    <source>
        <dbReference type="EMBL" id="CCG84619.1"/>
    </source>
</evidence>
<reference evidence="1 2" key="1">
    <citation type="journal article" date="2013" name="MBio">
        <title>Genome sequencing of the plant pathogen Taphrina deformans, the causal agent of peach leaf curl.</title>
        <authorList>
            <person name="Cisse O.H."/>
            <person name="Almeida J.M.G.C.F."/>
            <person name="Fonseca A."/>
            <person name="Kumar A.A."/>
            <person name="Salojaervi J."/>
            <person name="Overmyer K."/>
            <person name="Hauser P.M."/>
            <person name="Pagni M."/>
        </authorList>
    </citation>
    <scope>NUCLEOTIDE SEQUENCE [LARGE SCALE GENOMIC DNA]</scope>
    <source>
        <strain evidence="2">PYCC 5710 / ATCC 11124 / CBS 356.35 / IMI 108563 / JCM 9778 / NBRC 8474</strain>
    </source>
</reference>
<accession>R4XMU6</accession>
<comment type="caution">
    <text evidence="1">The sequence shown here is derived from an EMBL/GenBank/DDBJ whole genome shotgun (WGS) entry which is preliminary data.</text>
</comment>
<dbReference type="EMBL" id="CAHR02000273">
    <property type="protein sequence ID" value="CCG84619.1"/>
    <property type="molecule type" value="Genomic_DNA"/>
</dbReference>
<dbReference type="STRING" id="1097556.R4XMU6"/>